<evidence type="ECO:0000256" key="6">
    <source>
        <dbReference type="ARBA" id="ARBA00022692"/>
    </source>
</evidence>
<evidence type="ECO:0000256" key="13">
    <source>
        <dbReference type="SAM" id="MobiDB-lite"/>
    </source>
</evidence>
<feature type="domain" description="K+ potassium transporter C-terminal" evidence="15">
    <location>
        <begin position="498"/>
        <end position="645"/>
    </location>
</feature>
<feature type="domain" description="K+ potassium transporter integral membrane" evidence="14">
    <location>
        <begin position="32"/>
        <end position="486"/>
    </location>
</feature>
<evidence type="ECO:0000256" key="3">
    <source>
        <dbReference type="ARBA" id="ARBA00022448"/>
    </source>
</evidence>
<evidence type="ECO:0000256" key="10">
    <source>
        <dbReference type="ARBA" id="ARBA00023065"/>
    </source>
</evidence>
<accession>A0AA37QCA7</accession>
<sequence>MSTTAETPTTLHPHASHHRPEENPTGRKLAVLTLTALGVVYGDIGTSPLYSIQECFREEFGLAPSIANVYGVLSLIVWSLVLVVSVKYVMFILRADNKGEGGVYALLALLLQRQNREGEAKRRALLIALGLFGGAFLYGDGIITPAISVLGAVNGISVVAPALGRFVVPISFAIIAALFYFQYKGTAKVGGAFGWIMLTWFLSIGLLGIAEIVNHPEVFTALNPWHAITFFTSHPTRSFVVLGAVVLVITGGEALYADMGHFGRKPIRLAWFGFVLPCLLLNYFGQGALLIRDPSAVANPFYLLAPKALQIPLLVVATLAAIVASQALISGAFSLTQQAIQLGYVPRLQIIHTSHEQAGQIYIPEVNKALAIGTLLLVVTFRSAAALAATYGVAVTATMAITTILFALIARQRFGWSRAKMRVFLYGFLAIDLMFFASNLLKVPHGGWVPLGIAALVFLLMTTWKRGREILQELLQKATIPMDMFLADVARRQPPRVPGTAVFMTSTSGGAPVVLLHHLKHNKVLHEQVVLLSIRSAEVPDVDEEETLEVEKLGHGFYRVAATYGFMETPDVPQVMKFLNSRGIRARPNETSYYLGRERLLPSGKTRMMRWRKKLFVFMSRNARSATEFFNIPPNRVVELGTQVEF</sequence>
<feature type="transmembrane region" description="Helical" evidence="12">
    <location>
        <begin position="423"/>
        <end position="441"/>
    </location>
</feature>
<keyword evidence="10 12" id="KW-0406">Ion transport</keyword>
<feature type="compositionally biased region" description="Polar residues" evidence="13">
    <location>
        <begin position="1"/>
        <end position="10"/>
    </location>
</feature>
<comment type="subcellular location">
    <subcellularLocation>
        <location evidence="12">Cell membrane</location>
        <topology evidence="12">Multi-pass membrane protein</topology>
    </subcellularLocation>
    <subcellularLocation>
        <location evidence="1">Membrane</location>
        <topology evidence="1">Multi-pass membrane protein</topology>
    </subcellularLocation>
</comment>
<dbReference type="InterPro" id="IPR003855">
    <property type="entry name" value="K+_transporter"/>
</dbReference>
<feature type="transmembrane region" description="Helical" evidence="12">
    <location>
        <begin position="162"/>
        <end position="181"/>
    </location>
</feature>
<feature type="transmembrane region" description="Helical" evidence="12">
    <location>
        <begin position="311"/>
        <end position="333"/>
    </location>
</feature>
<organism evidence="16 17">
    <name type="scientific">Roseisolibacter agri</name>
    <dbReference type="NCBI Taxonomy" id="2014610"/>
    <lineage>
        <taxon>Bacteria</taxon>
        <taxon>Pseudomonadati</taxon>
        <taxon>Gemmatimonadota</taxon>
        <taxon>Gemmatimonadia</taxon>
        <taxon>Gemmatimonadales</taxon>
        <taxon>Gemmatimonadaceae</taxon>
        <taxon>Roseisolibacter</taxon>
    </lineage>
</organism>
<evidence type="ECO:0000256" key="2">
    <source>
        <dbReference type="ARBA" id="ARBA00007019"/>
    </source>
</evidence>
<feature type="transmembrane region" description="Helical" evidence="12">
    <location>
        <begin position="369"/>
        <end position="385"/>
    </location>
</feature>
<feature type="transmembrane region" description="Helical" evidence="12">
    <location>
        <begin position="269"/>
        <end position="291"/>
    </location>
</feature>
<evidence type="ECO:0000259" key="15">
    <source>
        <dbReference type="Pfam" id="PF22776"/>
    </source>
</evidence>
<feature type="transmembrane region" description="Helical" evidence="12">
    <location>
        <begin position="70"/>
        <end position="90"/>
    </location>
</feature>
<dbReference type="InterPro" id="IPR053952">
    <property type="entry name" value="K_trans_C"/>
</dbReference>
<feature type="transmembrane region" description="Helical" evidence="12">
    <location>
        <begin position="124"/>
        <end position="150"/>
    </location>
</feature>
<dbReference type="InterPro" id="IPR053951">
    <property type="entry name" value="K_trans_N"/>
</dbReference>
<dbReference type="PANTHER" id="PTHR30540">
    <property type="entry name" value="OSMOTIC STRESS POTASSIUM TRANSPORTER"/>
    <property type="match status" value="1"/>
</dbReference>
<gene>
    <name evidence="16" type="primary">kup1_2</name>
    <name evidence="12" type="synonym">kup</name>
    <name evidence="16" type="ORF">rosag_36340</name>
</gene>
<evidence type="ECO:0000256" key="9">
    <source>
        <dbReference type="ARBA" id="ARBA00022989"/>
    </source>
</evidence>
<dbReference type="GO" id="GO:0015079">
    <property type="term" value="F:potassium ion transmembrane transporter activity"/>
    <property type="evidence" value="ECO:0007669"/>
    <property type="project" value="UniProtKB-UniRule"/>
</dbReference>
<feature type="transmembrane region" description="Helical" evidence="12">
    <location>
        <begin position="391"/>
        <end position="411"/>
    </location>
</feature>
<feature type="transmembrane region" description="Helical" evidence="12">
    <location>
        <begin position="239"/>
        <end position="257"/>
    </location>
</feature>
<evidence type="ECO:0000313" key="16">
    <source>
        <dbReference type="EMBL" id="GLC27121.1"/>
    </source>
</evidence>
<dbReference type="AlphaFoldDB" id="A0AA37QCA7"/>
<keyword evidence="9 12" id="KW-1133">Transmembrane helix</keyword>
<evidence type="ECO:0000256" key="1">
    <source>
        <dbReference type="ARBA" id="ARBA00004141"/>
    </source>
</evidence>
<evidence type="ECO:0000256" key="7">
    <source>
        <dbReference type="ARBA" id="ARBA00022847"/>
    </source>
</evidence>
<dbReference type="GO" id="GO:0015293">
    <property type="term" value="F:symporter activity"/>
    <property type="evidence" value="ECO:0007669"/>
    <property type="project" value="UniProtKB-UniRule"/>
</dbReference>
<evidence type="ECO:0000256" key="8">
    <source>
        <dbReference type="ARBA" id="ARBA00022958"/>
    </source>
</evidence>
<dbReference type="Pfam" id="PF22776">
    <property type="entry name" value="K_trans_C"/>
    <property type="match status" value="1"/>
</dbReference>
<keyword evidence="17" id="KW-1185">Reference proteome</keyword>
<evidence type="ECO:0000256" key="5">
    <source>
        <dbReference type="ARBA" id="ARBA00022538"/>
    </source>
</evidence>
<keyword evidence="7 12" id="KW-0769">Symport</keyword>
<dbReference type="InterPro" id="IPR023051">
    <property type="entry name" value="Kup"/>
</dbReference>
<proteinExistence type="inferred from homology"/>
<feature type="region of interest" description="Disordered" evidence="13">
    <location>
        <begin position="1"/>
        <end position="24"/>
    </location>
</feature>
<dbReference type="GO" id="GO:0005886">
    <property type="term" value="C:plasma membrane"/>
    <property type="evidence" value="ECO:0007669"/>
    <property type="project" value="UniProtKB-SubCell"/>
</dbReference>
<feature type="transmembrane region" description="Helical" evidence="12">
    <location>
        <begin position="29"/>
        <end position="50"/>
    </location>
</feature>
<keyword evidence="11 12" id="KW-0472">Membrane</keyword>
<protein>
    <recommendedName>
        <fullName evidence="12">Probable potassium transport system protein Kup</fullName>
    </recommendedName>
</protein>
<dbReference type="Proteomes" id="UP001161325">
    <property type="component" value="Unassembled WGS sequence"/>
</dbReference>
<comment type="similarity">
    <text evidence="2 12">Belongs to the HAK/KUP transporter (TC 2.A.72) family.</text>
</comment>
<keyword evidence="3 12" id="KW-0813">Transport</keyword>
<dbReference type="EMBL" id="BRXS01000005">
    <property type="protein sequence ID" value="GLC27121.1"/>
    <property type="molecule type" value="Genomic_DNA"/>
</dbReference>
<keyword evidence="8 12" id="KW-0630">Potassium</keyword>
<evidence type="ECO:0000256" key="11">
    <source>
        <dbReference type="ARBA" id="ARBA00023136"/>
    </source>
</evidence>
<dbReference type="HAMAP" id="MF_01522">
    <property type="entry name" value="Kup"/>
    <property type="match status" value="1"/>
</dbReference>
<evidence type="ECO:0000313" key="17">
    <source>
        <dbReference type="Proteomes" id="UP001161325"/>
    </source>
</evidence>
<feature type="transmembrane region" description="Helical" evidence="12">
    <location>
        <begin position="447"/>
        <end position="464"/>
    </location>
</feature>
<keyword evidence="6 12" id="KW-0812">Transmembrane</keyword>
<comment type="function">
    <text evidence="12">Transport of potassium into the cell. Likely operates as a K(+):H(+) symporter.</text>
</comment>
<keyword evidence="4 12" id="KW-1003">Cell membrane</keyword>
<name>A0AA37QCA7_9BACT</name>
<keyword evidence="5 12" id="KW-0633">Potassium transport</keyword>
<reference evidence="16" key="1">
    <citation type="submission" date="2022-08" db="EMBL/GenBank/DDBJ databases">
        <title>Draft genome sequencing of Roseisolibacter agri AW1220.</title>
        <authorList>
            <person name="Tobiishi Y."/>
            <person name="Tonouchi A."/>
        </authorList>
    </citation>
    <scope>NUCLEOTIDE SEQUENCE</scope>
    <source>
        <strain evidence="16">AW1220</strain>
    </source>
</reference>
<comment type="caution">
    <text evidence="16">The sequence shown here is derived from an EMBL/GenBank/DDBJ whole genome shotgun (WGS) entry which is preliminary data.</text>
</comment>
<dbReference type="PANTHER" id="PTHR30540:SF79">
    <property type="entry name" value="LOW AFFINITY POTASSIUM TRANSPORT SYSTEM PROTEIN KUP"/>
    <property type="match status" value="1"/>
</dbReference>
<dbReference type="Pfam" id="PF02705">
    <property type="entry name" value="K_trans"/>
    <property type="match status" value="1"/>
</dbReference>
<comment type="catalytic activity">
    <reaction evidence="12">
        <text>K(+)(in) + H(+)(in) = K(+)(out) + H(+)(out)</text>
        <dbReference type="Rhea" id="RHEA:28490"/>
        <dbReference type="ChEBI" id="CHEBI:15378"/>
        <dbReference type="ChEBI" id="CHEBI:29103"/>
    </reaction>
</comment>
<evidence type="ECO:0000259" key="14">
    <source>
        <dbReference type="Pfam" id="PF02705"/>
    </source>
</evidence>
<evidence type="ECO:0000256" key="4">
    <source>
        <dbReference type="ARBA" id="ARBA00022475"/>
    </source>
</evidence>
<evidence type="ECO:0000256" key="12">
    <source>
        <dbReference type="HAMAP-Rule" id="MF_01522"/>
    </source>
</evidence>
<feature type="transmembrane region" description="Helical" evidence="12">
    <location>
        <begin position="193"/>
        <end position="213"/>
    </location>
</feature>